<dbReference type="Pfam" id="PF19856">
    <property type="entry name" value="DUF6331"/>
    <property type="match status" value="1"/>
</dbReference>
<dbReference type="PATRIC" id="fig|1379870.5.peg.1809"/>
<sequence length="164" mass="19007">MVKWLLQQPHHLYNRKVFTDIMGRIVDSRILSVSPEKEIKLLGFNYDTGPELEIDERLGPFSSDVTFKYSKVRDPLEEFWNKTETTCVAGCCGIDAFHIGPEQIVDAVKDLDVKTLVNQLERVKEQVLASDAQVISYHRLNYNFARISFLELIDYLIAEVKQWI</sequence>
<reference evidence="1 2" key="1">
    <citation type="journal article" date="2014" name="Curr. Microbiol.">
        <title>Spirosoma radiotolerans sp. nov., a gamma-radiation-resistant bacterium isolated from gamma ray-irradiated soil.</title>
        <authorList>
            <person name="Lee J.J."/>
            <person name="Srinivasan S."/>
            <person name="Lim S."/>
            <person name="Joe M."/>
            <person name="Im S."/>
            <person name="Bae S.I."/>
            <person name="Park K.R."/>
            <person name="Han J.H."/>
            <person name="Park S.H."/>
            <person name="Joo B.M."/>
            <person name="Park S.J."/>
            <person name="Kim M.K."/>
        </authorList>
    </citation>
    <scope>NUCLEOTIDE SEQUENCE [LARGE SCALE GENOMIC DNA]</scope>
    <source>
        <strain evidence="1 2">DG5A</strain>
    </source>
</reference>
<name>A0A0E3V6B9_9BACT</name>
<evidence type="ECO:0000313" key="1">
    <source>
        <dbReference type="EMBL" id="AKD54897.1"/>
    </source>
</evidence>
<accession>A0A0E3V6B9</accession>
<organism evidence="1 2">
    <name type="scientific">Spirosoma radiotolerans</name>
    <dbReference type="NCBI Taxonomy" id="1379870"/>
    <lineage>
        <taxon>Bacteria</taxon>
        <taxon>Pseudomonadati</taxon>
        <taxon>Bacteroidota</taxon>
        <taxon>Cytophagia</taxon>
        <taxon>Cytophagales</taxon>
        <taxon>Cytophagaceae</taxon>
        <taxon>Spirosoma</taxon>
    </lineage>
</organism>
<dbReference type="EMBL" id="CP010429">
    <property type="protein sequence ID" value="AKD54897.1"/>
    <property type="molecule type" value="Genomic_DNA"/>
</dbReference>
<gene>
    <name evidence="1" type="ORF">SD10_08290</name>
</gene>
<evidence type="ECO:0000313" key="2">
    <source>
        <dbReference type="Proteomes" id="UP000033054"/>
    </source>
</evidence>
<dbReference type="KEGG" id="srd:SD10_08290"/>
<protein>
    <submittedName>
        <fullName evidence="1">Uncharacterized protein</fullName>
    </submittedName>
</protein>
<dbReference type="HOGENOM" id="CLU_1617996_0_0_10"/>
<dbReference type="Proteomes" id="UP000033054">
    <property type="component" value="Chromosome"/>
</dbReference>
<keyword evidence="2" id="KW-1185">Reference proteome</keyword>
<dbReference type="InterPro" id="IPR046294">
    <property type="entry name" value="DUF6331"/>
</dbReference>
<proteinExistence type="predicted"/>
<dbReference type="AlphaFoldDB" id="A0A0E3V6B9"/>